<proteinExistence type="predicted"/>
<dbReference type="AlphaFoldDB" id="A0A1S7LG77"/>
<keyword evidence="1" id="KW-0808">Transferase</keyword>
<dbReference type="GO" id="GO:0032259">
    <property type="term" value="P:methylation"/>
    <property type="evidence" value="ECO:0007669"/>
    <property type="project" value="UniProtKB-KW"/>
</dbReference>
<dbReference type="Pfam" id="PF13489">
    <property type="entry name" value="Methyltransf_23"/>
    <property type="match status" value="1"/>
</dbReference>
<keyword evidence="1" id="KW-0830">Ubiquinone</keyword>
<dbReference type="GO" id="GO:0061542">
    <property type="term" value="F:3-demethylubiquinol 3-O-methyltransferase activity"/>
    <property type="evidence" value="ECO:0007669"/>
    <property type="project" value="UniProtKB-EC"/>
</dbReference>
<organism evidence="1">
    <name type="scientific">Magnetococcus massalia (strain MO-1)</name>
    <dbReference type="NCBI Taxonomy" id="451514"/>
    <lineage>
        <taxon>Bacteria</taxon>
        <taxon>Pseudomonadati</taxon>
        <taxon>Pseudomonadota</taxon>
        <taxon>Magnetococcia</taxon>
        <taxon>Magnetococcales</taxon>
        <taxon>Magnetococcaceae</taxon>
        <taxon>Magnetococcus</taxon>
    </lineage>
</organism>
<sequence>MSQDLKQQQSHFAFGENWAAFAELIEPSHIEEAEKGLRALVDRPLDGLTMLDLGSGSGIHSLSALNAGVAQVNCVDIDPNSVATTRAVLSHFHPDGPWRCRQRSVFDMKPEEDGLYDLVYSWGVLHHTGSMYEAIEKAAALVKPDGRLVLAIYLKTPFCPAWVVEKKLYTWAPRWLSRPFFWLFSAIKIVGLSILQRDLHVVKNYRKKRGMDFYRDIEDWLGGYPYESASADEISTFMGQKGFTLVKSQRAGKVPFWGLFGTWCAEYCFQKC</sequence>
<protein>
    <submittedName>
        <fullName evidence="1">Putative 3-demethylubiquinone-9 3-methyltransferase</fullName>
        <ecNumber evidence="1">2.1.1.64</ecNumber>
    </submittedName>
</protein>
<keyword evidence="1" id="KW-0489">Methyltransferase</keyword>
<dbReference type="SUPFAM" id="SSF53335">
    <property type="entry name" value="S-adenosyl-L-methionine-dependent methyltransferases"/>
    <property type="match status" value="1"/>
</dbReference>
<dbReference type="PANTHER" id="PTHR43464">
    <property type="entry name" value="METHYLTRANSFERASE"/>
    <property type="match status" value="1"/>
</dbReference>
<dbReference type="CDD" id="cd02440">
    <property type="entry name" value="AdoMet_MTases"/>
    <property type="match status" value="1"/>
</dbReference>
<dbReference type="Gene3D" id="3.40.50.150">
    <property type="entry name" value="Vaccinia Virus protein VP39"/>
    <property type="match status" value="1"/>
</dbReference>
<accession>A0A1S7LG77</accession>
<dbReference type="EC" id="2.1.1.64" evidence="1"/>
<dbReference type="EMBL" id="LO017727">
    <property type="protein sequence ID" value="CRH05059.1"/>
    <property type="molecule type" value="Genomic_DNA"/>
</dbReference>
<evidence type="ECO:0000313" key="1">
    <source>
        <dbReference type="EMBL" id="CRH05059.1"/>
    </source>
</evidence>
<gene>
    <name evidence="1" type="ORF">MAGMO_0860</name>
</gene>
<dbReference type="InterPro" id="IPR029063">
    <property type="entry name" value="SAM-dependent_MTases_sf"/>
</dbReference>
<name>A0A1S7LG77_MAGMO</name>
<reference evidence="1" key="1">
    <citation type="submission" date="2015-04" db="EMBL/GenBank/DDBJ databases">
        <authorList>
            <person name="Syromyatnikov M.Y."/>
            <person name="Popov V.N."/>
        </authorList>
    </citation>
    <scope>NUCLEOTIDE SEQUENCE</scope>
    <source>
        <strain evidence="1">MO-1</strain>
    </source>
</reference>